<dbReference type="CDD" id="cd03602">
    <property type="entry name" value="CLECT_1"/>
    <property type="match status" value="1"/>
</dbReference>
<keyword evidence="1" id="KW-1015">Disulfide bond</keyword>
<organism evidence="4 5">
    <name type="scientific">Alosa alosa</name>
    <name type="common">allis shad</name>
    <dbReference type="NCBI Taxonomy" id="278164"/>
    <lineage>
        <taxon>Eukaryota</taxon>
        <taxon>Metazoa</taxon>
        <taxon>Chordata</taxon>
        <taxon>Craniata</taxon>
        <taxon>Vertebrata</taxon>
        <taxon>Euteleostomi</taxon>
        <taxon>Actinopterygii</taxon>
        <taxon>Neopterygii</taxon>
        <taxon>Teleostei</taxon>
        <taxon>Clupei</taxon>
        <taxon>Clupeiformes</taxon>
        <taxon>Clupeoidei</taxon>
        <taxon>Clupeidae</taxon>
        <taxon>Alosa</taxon>
    </lineage>
</organism>
<dbReference type="PANTHER" id="PTHR45784">
    <property type="entry name" value="C-TYPE LECTIN DOMAIN FAMILY 20 MEMBER A-RELATED"/>
    <property type="match status" value="1"/>
</dbReference>
<dbReference type="PROSITE" id="PS50041">
    <property type="entry name" value="C_TYPE_LECTIN_2"/>
    <property type="match status" value="3"/>
</dbReference>
<feature type="chain" id="PRO_5043417106" description="C-type lectin domain-containing protein" evidence="2">
    <location>
        <begin position="21"/>
        <end position="366"/>
    </location>
</feature>
<feature type="domain" description="C-type lectin" evidence="3">
    <location>
        <begin position="147"/>
        <end position="247"/>
    </location>
</feature>
<feature type="domain" description="C-type lectin" evidence="3">
    <location>
        <begin position="25"/>
        <end position="138"/>
    </location>
</feature>
<evidence type="ECO:0000313" key="5">
    <source>
        <dbReference type="Proteomes" id="UP000823561"/>
    </source>
</evidence>
<gene>
    <name evidence="4" type="ORF">AALO_G00302520</name>
</gene>
<keyword evidence="5" id="KW-1185">Reference proteome</keyword>
<dbReference type="InterPro" id="IPR016187">
    <property type="entry name" value="CTDL_fold"/>
</dbReference>
<evidence type="ECO:0000256" key="1">
    <source>
        <dbReference type="ARBA" id="ARBA00023157"/>
    </source>
</evidence>
<accession>A0AAV6FEV2</accession>
<dbReference type="PANTHER" id="PTHR45784:SF3">
    <property type="entry name" value="C-TYPE LECTIN DOMAIN FAMILY 4 MEMBER K-LIKE-RELATED"/>
    <property type="match status" value="1"/>
</dbReference>
<comment type="caution">
    <text evidence="4">The sequence shown here is derived from an EMBL/GenBank/DDBJ whole genome shotgun (WGS) entry which is preliminary data.</text>
</comment>
<dbReference type="Pfam" id="PF00059">
    <property type="entry name" value="Lectin_C"/>
    <property type="match status" value="3"/>
</dbReference>
<proteinExistence type="predicted"/>
<dbReference type="PROSITE" id="PS00615">
    <property type="entry name" value="C_TYPE_LECTIN_1"/>
    <property type="match status" value="2"/>
</dbReference>
<feature type="signal peptide" evidence="2">
    <location>
        <begin position="1"/>
        <end position="20"/>
    </location>
</feature>
<feature type="domain" description="C-type lectin" evidence="3">
    <location>
        <begin position="246"/>
        <end position="347"/>
    </location>
</feature>
<dbReference type="SUPFAM" id="SSF56436">
    <property type="entry name" value="C-type lectin-like"/>
    <property type="match status" value="3"/>
</dbReference>
<dbReference type="SMART" id="SM00034">
    <property type="entry name" value="CLECT"/>
    <property type="match status" value="3"/>
</dbReference>
<dbReference type="CDD" id="cd00037">
    <property type="entry name" value="CLECT"/>
    <property type="match status" value="1"/>
</dbReference>
<reference evidence="4" key="1">
    <citation type="submission" date="2020-10" db="EMBL/GenBank/DDBJ databases">
        <title>Chromosome-scale genome assembly of the Allis shad, Alosa alosa.</title>
        <authorList>
            <person name="Margot Z."/>
            <person name="Christophe K."/>
            <person name="Cabau C."/>
            <person name="Louis A."/>
            <person name="Berthelot C."/>
            <person name="Parey E."/>
            <person name="Roest Crollius H."/>
            <person name="Montfort J."/>
            <person name="Robinson-Rechavi M."/>
            <person name="Bucao C."/>
            <person name="Bouchez O."/>
            <person name="Gislard M."/>
            <person name="Lluch J."/>
            <person name="Milhes M."/>
            <person name="Lampietro C."/>
            <person name="Lopez Roques C."/>
            <person name="Donnadieu C."/>
            <person name="Braasch I."/>
            <person name="Desvignes T."/>
            <person name="Postlethwait J."/>
            <person name="Bobe J."/>
            <person name="Guiguen Y."/>
        </authorList>
    </citation>
    <scope>NUCLEOTIDE SEQUENCE</scope>
    <source>
        <strain evidence="4">M-15738</strain>
        <tissue evidence="4">Blood</tissue>
    </source>
</reference>
<dbReference type="Gene3D" id="3.10.100.10">
    <property type="entry name" value="Mannose-Binding Protein A, subunit A"/>
    <property type="match status" value="3"/>
</dbReference>
<evidence type="ECO:0000313" key="4">
    <source>
        <dbReference type="EMBL" id="KAG5261314.1"/>
    </source>
</evidence>
<dbReference type="Proteomes" id="UP000823561">
    <property type="component" value="Chromosome 24"/>
</dbReference>
<dbReference type="EMBL" id="JADWDJ010000024">
    <property type="protein sequence ID" value="KAG5261314.1"/>
    <property type="molecule type" value="Genomic_DNA"/>
</dbReference>
<sequence>MTLLLIAILLFSGLCRLSYSVPRRFHVVKEQKNWTEAQQYCREEFTDLVTIDDMTEMEKVKRMIHEAGVERAWIGLKQGSSPKWQWSLADRDFYRENDTEFRNWGENQPDESGHICANNYKELWYDAPCSKNRPFICYDGGDSTQPYVLVTEEKNWADAQRYCREKHTDLASVRNQAENDQIEEVRGRVDGAWIGLFRDTWEWSDGSNSSFRHWNNGKGDVDKCTEIKSSGQWNDAPCSRSQNFICYEDKLVLVRESKTWQEALQYCREHHVDLVSVTSERVQRWVSERAKGASTAHVWLGLRHACGLGWFWVCGENVCYSNWTPGQEQVESCKHRVGAVESGGGQWVSNLTETDKLNFICTIEDQ</sequence>
<evidence type="ECO:0000259" key="3">
    <source>
        <dbReference type="PROSITE" id="PS50041"/>
    </source>
</evidence>
<dbReference type="InterPro" id="IPR001304">
    <property type="entry name" value="C-type_lectin-like"/>
</dbReference>
<dbReference type="InterPro" id="IPR016186">
    <property type="entry name" value="C-type_lectin-like/link_sf"/>
</dbReference>
<keyword evidence="2" id="KW-0732">Signal</keyword>
<dbReference type="InterPro" id="IPR018378">
    <property type="entry name" value="C-type_lectin_CS"/>
</dbReference>
<evidence type="ECO:0000256" key="2">
    <source>
        <dbReference type="SAM" id="SignalP"/>
    </source>
</evidence>
<protein>
    <recommendedName>
        <fullName evidence="3">C-type lectin domain-containing protein</fullName>
    </recommendedName>
</protein>
<name>A0AAV6FEV2_9TELE</name>
<dbReference type="AlphaFoldDB" id="A0AAV6FEV2"/>